<sequence length="87" mass="10135">MLGIQHQDRRARRPVEHEILEIRRHFWPVKLHTIVGQQFLVAFNFPVAVSIVAPDHQDMAQVLRTQKVLEGCQLKEIGIYAFNLQHA</sequence>
<dbReference type="AlphaFoldDB" id="C3KGK0"/>
<protein>
    <submittedName>
        <fullName evidence="1">IP12801p</fullName>
    </submittedName>
</protein>
<name>C3KGK0_DROME</name>
<reference evidence="1" key="1">
    <citation type="submission" date="2009-04" db="EMBL/GenBank/DDBJ databases">
        <authorList>
            <person name="Carlson J."/>
            <person name="Booth B."/>
            <person name="Frise E."/>
            <person name="Park S."/>
            <person name="Wan K."/>
            <person name="Yu C."/>
            <person name="Celniker S."/>
        </authorList>
    </citation>
    <scope>NUCLEOTIDE SEQUENCE</scope>
</reference>
<accession>C3KGK0</accession>
<evidence type="ECO:0000313" key="1">
    <source>
        <dbReference type="EMBL" id="ACP28226.1"/>
    </source>
</evidence>
<gene>
    <name evidence="1" type="primary">CG10101-RA</name>
</gene>
<proteinExistence type="evidence at transcript level"/>
<organism evidence="1">
    <name type="scientific">Drosophila melanogaster</name>
    <name type="common">Fruit fly</name>
    <dbReference type="NCBI Taxonomy" id="7227"/>
    <lineage>
        <taxon>Eukaryota</taxon>
        <taxon>Metazoa</taxon>
        <taxon>Ecdysozoa</taxon>
        <taxon>Arthropoda</taxon>
        <taxon>Hexapoda</taxon>
        <taxon>Insecta</taxon>
        <taxon>Pterygota</taxon>
        <taxon>Neoptera</taxon>
        <taxon>Endopterygota</taxon>
        <taxon>Diptera</taxon>
        <taxon>Brachycera</taxon>
        <taxon>Muscomorpha</taxon>
        <taxon>Ephydroidea</taxon>
        <taxon>Drosophilidae</taxon>
        <taxon>Drosophila</taxon>
        <taxon>Sophophora</taxon>
    </lineage>
</organism>
<dbReference type="EMBL" id="BT082065">
    <property type="protein sequence ID" value="ACP28226.1"/>
    <property type="molecule type" value="mRNA"/>
</dbReference>